<reference evidence="5 7" key="2">
    <citation type="submission" date="2018-08" db="EMBL/GenBank/DDBJ databases">
        <authorList>
            <person name="Lorentzen P. G. S. M."/>
        </authorList>
    </citation>
    <scope>NUCLEOTIDE SEQUENCE [LARGE SCALE GENOMIC DNA]</scope>
    <source>
        <strain evidence="5 7">CRBO_1381</strain>
    </source>
</reference>
<keyword evidence="1" id="KW-0732">Signal</keyword>
<feature type="domain" description="Solute-binding protein family 3/N-terminal" evidence="2">
    <location>
        <begin position="48"/>
        <end position="280"/>
    </location>
</feature>
<dbReference type="RefSeq" id="WP_032805829.1">
    <property type="nucleotide sequence ID" value="NZ_JBHNYA010000001.1"/>
</dbReference>
<evidence type="ECO:0000259" key="2">
    <source>
        <dbReference type="SMART" id="SM00062"/>
    </source>
</evidence>
<gene>
    <name evidence="4" type="ORF">ATX59_07000</name>
    <name evidence="3" type="ORF">GA838_01615</name>
    <name evidence="5" type="ORF">OENI_1438</name>
</gene>
<dbReference type="Pfam" id="PF00497">
    <property type="entry name" value="SBP_bac_3"/>
    <property type="match status" value="1"/>
</dbReference>
<reference evidence="4 6" key="1">
    <citation type="journal article" date="2016" name="BMC Genomics">
        <title>Consensus pan-genome assembly of the specialised wine bacterium Oenococcus oeni.</title>
        <authorList>
            <person name="Sternes P.R."/>
            <person name="Borneman A.R."/>
        </authorList>
    </citation>
    <scope>NUCLEOTIDE SEQUENCE [LARGE SCALE GENOMIC DNA]</scope>
    <source>
        <strain evidence="4 6">AWRIB661</strain>
    </source>
</reference>
<dbReference type="Proteomes" id="UP000294726">
    <property type="component" value="Chromosome"/>
</dbReference>
<dbReference type="Proteomes" id="UP001281024">
    <property type="component" value="Unassembled WGS sequence"/>
</dbReference>
<accession>A0A6N4A0E5</accession>
<dbReference type="PANTHER" id="PTHR35936:SF17">
    <property type="entry name" value="ARGININE-BINDING EXTRACELLULAR PROTEIN ARTP"/>
    <property type="match status" value="1"/>
</dbReference>
<protein>
    <submittedName>
        <fullName evidence="4">Amino acid ABC transporter substrate-binding protein</fullName>
    </submittedName>
    <submittedName>
        <fullName evidence="3">Transporter substrate-binding domain-containing protein</fullName>
    </submittedName>
</protein>
<dbReference type="PANTHER" id="PTHR35936">
    <property type="entry name" value="MEMBRANE-BOUND LYTIC MUREIN TRANSGLYCOSYLASE F"/>
    <property type="match status" value="1"/>
</dbReference>
<reference evidence="3" key="3">
    <citation type="submission" date="2019-10" db="EMBL/GenBank/DDBJ databases">
        <title>Malate fermentation in French cider.</title>
        <authorList>
            <person name="Cousin F.J."/>
            <person name="Medina Fernandez S."/>
            <person name="Misery B."/>
            <person name="Laplace J.-M."/>
            <person name="Cretenet M."/>
        </authorList>
    </citation>
    <scope>NUCLEOTIDE SEQUENCE</scope>
    <source>
        <strain evidence="3">UCMA15129</strain>
    </source>
</reference>
<dbReference type="EMBL" id="LR031358">
    <property type="protein sequence ID" value="VDB98716.1"/>
    <property type="molecule type" value="Genomic_DNA"/>
</dbReference>
<dbReference type="EMBL" id="MLOK01000047">
    <property type="protein sequence ID" value="OIM20844.1"/>
    <property type="molecule type" value="Genomic_DNA"/>
</dbReference>
<sequence length="284" mass="30711">MKKLISKFFSGLVSAIAVIAIFAITGNQVQAAGNKQDVLYSKIKARGKLIVGTSADFPPYEFLISKDGKQTPVGADMSLAKKIAKNLGVKLQIKNMSFDSLLVAQKAGKVDILIAGMGSTPERKKEVDFSVPYYTAKETLVIRSNEAKKIKSYKNLAGLKVGVQTAARQKDLVKKSLAKLGKKAQYSQMQATNDLVLALKTNKIDAIALSGGVGQAYANSVSGLKYVYADYPKGVQDEEGMSVVIPKNQKTLKTKINSTIKKLNKTKTFASWIKKAGTQVKKAQ</sequence>
<evidence type="ECO:0000313" key="6">
    <source>
        <dbReference type="Proteomes" id="UP000181728"/>
    </source>
</evidence>
<dbReference type="Proteomes" id="UP000181728">
    <property type="component" value="Unassembled WGS sequence"/>
</dbReference>
<evidence type="ECO:0000313" key="5">
    <source>
        <dbReference type="EMBL" id="VDB98716.1"/>
    </source>
</evidence>
<proteinExistence type="predicted"/>
<dbReference type="SMART" id="SM00062">
    <property type="entry name" value="PBPb"/>
    <property type="match status" value="1"/>
</dbReference>
<dbReference type="EMBL" id="WERV01000001">
    <property type="protein sequence ID" value="MDV7714481.1"/>
    <property type="molecule type" value="Genomic_DNA"/>
</dbReference>
<name>A0A6N4A0E5_OENOE</name>
<dbReference type="AlphaFoldDB" id="A0A6N4A0E5"/>
<dbReference type="SUPFAM" id="SSF53850">
    <property type="entry name" value="Periplasmic binding protein-like II"/>
    <property type="match status" value="1"/>
</dbReference>
<organism evidence="4 6">
    <name type="scientific">Oenococcus oeni</name>
    <name type="common">Leuconostoc oenos</name>
    <dbReference type="NCBI Taxonomy" id="1247"/>
    <lineage>
        <taxon>Bacteria</taxon>
        <taxon>Bacillati</taxon>
        <taxon>Bacillota</taxon>
        <taxon>Bacilli</taxon>
        <taxon>Lactobacillales</taxon>
        <taxon>Lactobacillaceae</taxon>
        <taxon>Oenococcus</taxon>
    </lineage>
</organism>
<dbReference type="InterPro" id="IPR001638">
    <property type="entry name" value="Solute-binding_3/MltF_N"/>
</dbReference>
<evidence type="ECO:0000313" key="7">
    <source>
        <dbReference type="Proteomes" id="UP000294726"/>
    </source>
</evidence>
<evidence type="ECO:0000313" key="3">
    <source>
        <dbReference type="EMBL" id="MDV7714481.1"/>
    </source>
</evidence>
<evidence type="ECO:0000256" key="1">
    <source>
        <dbReference type="ARBA" id="ARBA00022729"/>
    </source>
</evidence>
<dbReference type="Gene3D" id="3.40.190.10">
    <property type="entry name" value="Periplasmic binding protein-like II"/>
    <property type="match status" value="2"/>
</dbReference>
<evidence type="ECO:0000313" key="4">
    <source>
        <dbReference type="EMBL" id="OIM20844.1"/>
    </source>
</evidence>